<dbReference type="CDD" id="cd00211">
    <property type="entry name" value="PTS_IIA_fru"/>
    <property type="match status" value="1"/>
</dbReference>
<dbReference type="Gene3D" id="3.40.930.10">
    <property type="entry name" value="Mannitol-specific EII, Chain A"/>
    <property type="match status" value="1"/>
</dbReference>
<keyword evidence="1" id="KW-0677">Repeat</keyword>
<dbReference type="Pfam" id="PF05043">
    <property type="entry name" value="Mga"/>
    <property type="match status" value="1"/>
</dbReference>
<keyword evidence="3" id="KW-0010">Activator</keyword>
<feature type="domain" description="PRD" evidence="6">
    <location>
        <begin position="285"/>
        <end position="392"/>
    </location>
</feature>
<keyword evidence="8" id="KW-1185">Reference proteome</keyword>
<proteinExistence type="predicted"/>
<keyword evidence="4" id="KW-0804">Transcription</keyword>
<dbReference type="SUPFAM" id="SSF55804">
    <property type="entry name" value="Phoshotransferase/anion transport protein"/>
    <property type="match status" value="1"/>
</dbReference>
<dbReference type="GO" id="GO:0003700">
    <property type="term" value="F:DNA-binding transcription factor activity"/>
    <property type="evidence" value="ECO:0007669"/>
    <property type="project" value="InterPro"/>
</dbReference>
<dbReference type="Pfam" id="PF08279">
    <property type="entry name" value="HTH_11"/>
    <property type="match status" value="1"/>
</dbReference>
<dbReference type="SUPFAM" id="SSF63520">
    <property type="entry name" value="PTS-regulatory domain, PRD"/>
    <property type="match status" value="2"/>
</dbReference>
<evidence type="ECO:0000256" key="2">
    <source>
        <dbReference type="ARBA" id="ARBA00023015"/>
    </source>
</evidence>
<evidence type="ECO:0000313" key="7">
    <source>
        <dbReference type="EMBL" id="QNN61409.1"/>
    </source>
</evidence>
<reference evidence="7 8" key="1">
    <citation type="submission" date="2020-08" db="EMBL/GenBank/DDBJ databases">
        <title>Genome sequence of Erysipelothrix inopinata DSM 15511T.</title>
        <authorList>
            <person name="Hyun D.-W."/>
            <person name="Bae J.-W."/>
        </authorList>
    </citation>
    <scope>NUCLEOTIDE SEQUENCE [LARGE SCALE GENOMIC DNA]</scope>
    <source>
        <strain evidence="7 8">DSM 15511</strain>
    </source>
</reference>
<dbReference type="InterPro" id="IPR036634">
    <property type="entry name" value="PRD_sf"/>
</dbReference>
<evidence type="ECO:0000256" key="4">
    <source>
        <dbReference type="ARBA" id="ARBA00023163"/>
    </source>
</evidence>
<dbReference type="InterPro" id="IPR036388">
    <property type="entry name" value="WH-like_DNA-bd_sf"/>
</dbReference>
<keyword evidence="2" id="KW-0805">Transcription regulation</keyword>
<protein>
    <submittedName>
        <fullName evidence="7">Transcription antiterminator</fullName>
    </submittedName>
</protein>
<dbReference type="RefSeq" id="WP_187534609.1">
    <property type="nucleotide sequence ID" value="NZ_CBCSHU010000006.1"/>
</dbReference>
<dbReference type="SMART" id="SM00420">
    <property type="entry name" value="HTH_DEOR"/>
    <property type="match status" value="1"/>
</dbReference>
<dbReference type="PANTHER" id="PTHR30185:SF12">
    <property type="entry name" value="TRANSCRIPTIONAL REGULATOR MANR"/>
    <property type="match status" value="1"/>
</dbReference>
<dbReference type="InterPro" id="IPR036390">
    <property type="entry name" value="WH_DNA-bd_sf"/>
</dbReference>
<organism evidence="7 8">
    <name type="scientific">Erysipelothrix inopinata</name>
    <dbReference type="NCBI Taxonomy" id="225084"/>
    <lineage>
        <taxon>Bacteria</taxon>
        <taxon>Bacillati</taxon>
        <taxon>Bacillota</taxon>
        <taxon>Erysipelotrichia</taxon>
        <taxon>Erysipelotrichales</taxon>
        <taxon>Erysipelotrichaceae</taxon>
        <taxon>Erysipelothrix</taxon>
    </lineage>
</organism>
<dbReference type="AlphaFoldDB" id="A0A7G9S0N4"/>
<gene>
    <name evidence="7" type="ORF">H9L01_03300</name>
</gene>
<dbReference type="Gene3D" id="3.40.50.2300">
    <property type="match status" value="1"/>
</dbReference>
<dbReference type="Gene3D" id="1.10.1790.10">
    <property type="entry name" value="PRD domain"/>
    <property type="match status" value="1"/>
</dbReference>
<dbReference type="InterPro" id="IPR001034">
    <property type="entry name" value="DeoR_HTH"/>
</dbReference>
<dbReference type="PANTHER" id="PTHR30185">
    <property type="entry name" value="CRYPTIC BETA-GLUCOSIDE BGL OPERON ANTITERMINATOR"/>
    <property type="match status" value="1"/>
</dbReference>
<dbReference type="InterPro" id="IPR007737">
    <property type="entry name" value="Mga_HTH"/>
</dbReference>
<name>A0A7G9S0N4_9FIRM</name>
<dbReference type="SUPFAM" id="SSF46785">
    <property type="entry name" value="Winged helix' DNA-binding domain"/>
    <property type="match status" value="1"/>
</dbReference>
<evidence type="ECO:0000256" key="1">
    <source>
        <dbReference type="ARBA" id="ARBA00022737"/>
    </source>
</evidence>
<dbReference type="Pfam" id="PF00359">
    <property type="entry name" value="PTS_EIIA_2"/>
    <property type="match status" value="1"/>
</dbReference>
<evidence type="ECO:0000259" key="6">
    <source>
        <dbReference type="PROSITE" id="PS51372"/>
    </source>
</evidence>
<dbReference type="InterPro" id="IPR013196">
    <property type="entry name" value="HTH_11"/>
</dbReference>
<dbReference type="InterPro" id="IPR016152">
    <property type="entry name" value="PTrfase/Anion_transptr"/>
</dbReference>
<dbReference type="KEGG" id="eio:H9L01_03300"/>
<dbReference type="InterPro" id="IPR002178">
    <property type="entry name" value="PTS_EIIA_type-2_dom"/>
</dbReference>
<evidence type="ECO:0000259" key="5">
    <source>
        <dbReference type="PROSITE" id="PS51094"/>
    </source>
</evidence>
<dbReference type="PROSITE" id="PS51372">
    <property type="entry name" value="PRD_2"/>
    <property type="match status" value="1"/>
</dbReference>
<accession>A0A7G9S0N4</accession>
<dbReference type="InterPro" id="IPR011608">
    <property type="entry name" value="PRD"/>
</dbReference>
<feature type="domain" description="PTS EIIA type-2" evidence="5">
    <location>
        <begin position="496"/>
        <end position="635"/>
    </location>
</feature>
<evidence type="ECO:0000256" key="3">
    <source>
        <dbReference type="ARBA" id="ARBA00023159"/>
    </source>
</evidence>
<dbReference type="EMBL" id="CP060715">
    <property type="protein sequence ID" value="QNN61409.1"/>
    <property type="molecule type" value="Genomic_DNA"/>
</dbReference>
<evidence type="ECO:0000313" key="8">
    <source>
        <dbReference type="Proteomes" id="UP000515928"/>
    </source>
</evidence>
<dbReference type="PROSITE" id="PS51094">
    <property type="entry name" value="PTS_EIIA_TYPE_2"/>
    <property type="match status" value="1"/>
</dbReference>
<dbReference type="InterPro" id="IPR050661">
    <property type="entry name" value="BglG_antiterminators"/>
</dbReference>
<dbReference type="Proteomes" id="UP000515928">
    <property type="component" value="Chromosome"/>
</dbReference>
<sequence>MNSRQRKILEYLSDQKTWIKGKELSRIVGVTDRTIRSDIDSLNQEHPGIVESSTREGYQIDISKYQSLSYADVDVIPQTPDERSIHIIKILLFSKKRQKIMDLQEELYVSEHTIEGDIKRIRELIKPYVGLKLIREDNSIYFQGNEHVKRKIYRDLLTNEIKDNFLNINRTALLYSRFDLVQVTKVFEDTLEEFNYSVRETAIPMIVVHIGITIERMLSGHYLSLESVNKQAGDGIEFEITKCFFEKITKMVPVEYSEAEARGLANILMGYQNAYHLSETIEYKGKTVDVAKLLDDVTDVLLDTFDLDFSQDNDFKSGLHLHIQSLVLRMKNESVIPNAHLQEVKKSYPLIFEMGLVIGRLIGNAFGFELSESEVGFISLHIGAAYDRLSVKKKHQVLLIAPNNRSLSKLTKGKITNMFKDRLEIAEISEYYVEKEVINMNIDLIITTLPIDHSLEIETVQISMFVNHEDESKIFRVLNELDKEQFNLEFGNQFGTLIDERFFFKDLDKETPEEVIDYMSQELYENGIVSKHFKESIFDREAMSSTSFIYSIAIPHPLDLESQQSKVAVALLKKPIQWGSYNVKLVMMLAITEEDSATMWLFFDWLSETITNASKMSKLLQSKNRNEFVHWMMND</sequence>
<dbReference type="Gene3D" id="1.10.10.10">
    <property type="entry name" value="Winged helix-like DNA-binding domain superfamily/Winged helix DNA-binding domain"/>
    <property type="match status" value="2"/>
</dbReference>
<dbReference type="Pfam" id="PF00874">
    <property type="entry name" value="PRD"/>
    <property type="match status" value="1"/>
</dbReference>